<name>A0A0D8ID80_9CLOT</name>
<dbReference type="InterPro" id="IPR007842">
    <property type="entry name" value="HEPN_dom"/>
</dbReference>
<accession>A0A0D8ID80</accession>
<evidence type="ECO:0000313" key="1">
    <source>
        <dbReference type="EMBL" id="AKL95029.1"/>
    </source>
</evidence>
<dbReference type="OrthoDB" id="1338360at2"/>
<gene>
    <name evidence="1" type="ORF">CACET_c15800</name>
</gene>
<dbReference type="AlphaFoldDB" id="A0A0D8ID80"/>
<dbReference type="Proteomes" id="UP000035704">
    <property type="component" value="Chromosome"/>
</dbReference>
<evidence type="ECO:0000313" key="2">
    <source>
        <dbReference type="Proteomes" id="UP000035704"/>
    </source>
</evidence>
<dbReference type="RefSeq" id="WP_044823774.1">
    <property type="nucleotide sequence ID" value="NZ_CP009687.1"/>
</dbReference>
<dbReference type="SUPFAM" id="SSF81593">
    <property type="entry name" value="Nucleotidyltransferase substrate binding subunit/domain"/>
    <property type="match status" value="1"/>
</dbReference>
<dbReference type="Pfam" id="PF05168">
    <property type="entry name" value="HEPN"/>
    <property type="match status" value="1"/>
</dbReference>
<dbReference type="PATRIC" id="fig|84022.5.peg.3034"/>
<reference evidence="1 2" key="1">
    <citation type="submission" date="2014-10" db="EMBL/GenBank/DDBJ databases">
        <title>Genome sequence of Clostridium aceticum DSM 1496.</title>
        <authorList>
            <person name="Poehlein A."/>
            <person name="Schiel-Bengelsdorf B."/>
            <person name="Gottschalk G."/>
            <person name="Duerre P."/>
            <person name="Daniel R."/>
        </authorList>
    </citation>
    <scope>NUCLEOTIDE SEQUENCE [LARGE SCALE GENOMIC DNA]</scope>
    <source>
        <strain evidence="1 2">DSM 1496</strain>
    </source>
</reference>
<proteinExistence type="predicted"/>
<dbReference type="Gene3D" id="1.20.120.330">
    <property type="entry name" value="Nucleotidyltransferases domain 2"/>
    <property type="match status" value="1"/>
</dbReference>
<dbReference type="EMBL" id="CP009687">
    <property type="protein sequence ID" value="AKL95029.1"/>
    <property type="molecule type" value="Genomic_DNA"/>
</dbReference>
<dbReference type="STRING" id="84022.CACET_c15800"/>
<sequence>MKKFDLDENRFTRISGFLTVGYRDYLAARTLLINGLLYRGVIISATSIEKLLKVFIILNGSPKKTHKVDKLFDEAIEFDTNLSTHINRDFIDFLAKAYDLRYFDNEVFSKPSKRFKLSVAQYKTLAELDLTAITILNSFKVHYSGYELKSEYHSHLEEKYDLLYDKNFILNKTSKQSLIEQNQKVYQIKTVENGGVMERFYQTESAKNDGVFIFKDER</sequence>
<organism evidence="1 2">
    <name type="scientific">Clostridium aceticum</name>
    <dbReference type="NCBI Taxonomy" id="84022"/>
    <lineage>
        <taxon>Bacteria</taxon>
        <taxon>Bacillati</taxon>
        <taxon>Bacillota</taxon>
        <taxon>Clostridia</taxon>
        <taxon>Eubacteriales</taxon>
        <taxon>Clostridiaceae</taxon>
        <taxon>Clostridium</taxon>
    </lineage>
</organism>
<dbReference type="KEGG" id="cace:CACET_c15800"/>
<keyword evidence="2" id="KW-1185">Reference proteome</keyword>
<protein>
    <submittedName>
        <fullName evidence="1">Uncharacterized protein</fullName>
    </submittedName>
</protein>